<evidence type="ECO:0000256" key="6">
    <source>
        <dbReference type="ARBA" id="ARBA00022723"/>
    </source>
</evidence>
<dbReference type="InterPro" id="IPR027417">
    <property type="entry name" value="P-loop_NTPase"/>
</dbReference>
<evidence type="ECO:0000256" key="4">
    <source>
        <dbReference type="ARBA" id="ARBA00022490"/>
    </source>
</evidence>
<dbReference type="RefSeq" id="WP_260104598.1">
    <property type="nucleotide sequence ID" value="NZ_JALXSQ010000043.1"/>
</dbReference>
<dbReference type="EMBL" id="JALXSQ010000043">
    <property type="protein sequence ID" value="MCT2043435.1"/>
    <property type="molecule type" value="Genomic_DNA"/>
</dbReference>
<keyword evidence="4" id="KW-0963">Cytoplasm</keyword>
<dbReference type="PANTHER" id="PTHR33540">
    <property type="entry name" value="TRNA THREONYLCARBAMOYLADENOSINE BIOSYNTHESIS PROTEIN TSAE"/>
    <property type="match status" value="1"/>
</dbReference>
<evidence type="ECO:0000256" key="10">
    <source>
        <dbReference type="ARBA" id="ARBA00024908"/>
    </source>
</evidence>
<evidence type="ECO:0000313" key="12">
    <source>
        <dbReference type="EMBL" id="MCT2043435.1"/>
    </source>
</evidence>
<dbReference type="Gene3D" id="3.40.50.300">
    <property type="entry name" value="P-loop containing nucleotide triphosphate hydrolases"/>
    <property type="match status" value="1"/>
</dbReference>
<evidence type="ECO:0000313" key="13">
    <source>
        <dbReference type="Proteomes" id="UP001525379"/>
    </source>
</evidence>
<comment type="function">
    <text evidence="10">Required for the formation of a threonylcarbamoyl group on adenosine at position 37 (t(6)A37) in tRNAs that read codons beginning with adenine. Is involved in the transfer of the threonylcarbamoyl moiety of threonylcarbamoyl-AMP (TC-AMP) to the N6 group of A37, together with TsaD and TsaB. TsaE seems to play an indirect role in the t(6)A biosynthesis pathway, possibly in regulating the core enzymatic function of TsaD.</text>
</comment>
<proteinExistence type="inferred from homology"/>
<keyword evidence="8" id="KW-0067">ATP-binding</keyword>
<name>A0ABT2HYP8_9MICO</name>
<evidence type="ECO:0000256" key="11">
    <source>
        <dbReference type="ARBA" id="ARBA00032441"/>
    </source>
</evidence>
<protein>
    <recommendedName>
        <fullName evidence="3">tRNA threonylcarbamoyladenosine biosynthesis protein TsaE</fullName>
    </recommendedName>
    <alternativeName>
        <fullName evidence="11">t(6)A37 threonylcarbamoyladenosine biosynthesis protein TsaE</fullName>
    </alternativeName>
</protein>
<organism evidence="12 13">
    <name type="scientific">Pseudoclavibacter albus</name>
    <dbReference type="NCBI Taxonomy" id="272241"/>
    <lineage>
        <taxon>Bacteria</taxon>
        <taxon>Bacillati</taxon>
        <taxon>Actinomycetota</taxon>
        <taxon>Actinomycetes</taxon>
        <taxon>Micrococcales</taxon>
        <taxon>Microbacteriaceae</taxon>
        <taxon>Pseudoclavibacter</taxon>
    </lineage>
</organism>
<comment type="similarity">
    <text evidence="2">Belongs to the TsaE family.</text>
</comment>
<comment type="subcellular location">
    <subcellularLocation>
        <location evidence="1">Cytoplasm</location>
    </subcellularLocation>
</comment>
<comment type="caution">
    <text evidence="12">The sequence shown here is derived from an EMBL/GenBank/DDBJ whole genome shotgun (WGS) entry which is preliminary data.</text>
</comment>
<keyword evidence="9" id="KW-0460">Magnesium</keyword>
<keyword evidence="7" id="KW-0547">Nucleotide-binding</keyword>
<evidence type="ECO:0000256" key="3">
    <source>
        <dbReference type="ARBA" id="ARBA00019010"/>
    </source>
</evidence>
<evidence type="ECO:0000256" key="1">
    <source>
        <dbReference type="ARBA" id="ARBA00004496"/>
    </source>
</evidence>
<accession>A0ABT2HYP8</accession>
<sequence>MSELRGILPTSEAAHEFGRGLAALLRRDDVLVLTGPLGAGKTTLTRGLGEGLGVRGGVQSPTFVLARTHPNPGDGPELIHVDAYRLRDALELEDLDLDFANSVTVIEWGSELIGEVRDAWLEIVLERPHGAVDGGEGVLDAEAPRMIELKPVGARWQDEALRAELAALLAKGSEHSPA</sequence>
<keyword evidence="13" id="KW-1185">Reference proteome</keyword>
<evidence type="ECO:0000256" key="8">
    <source>
        <dbReference type="ARBA" id="ARBA00022840"/>
    </source>
</evidence>
<gene>
    <name evidence="12" type="primary">tsaE</name>
    <name evidence="12" type="ORF">M3D15_08865</name>
</gene>
<keyword evidence="5" id="KW-0819">tRNA processing</keyword>
<dbReference type="SUPFAM" id="SSF52540">
    <property type="entry name" value="P-loop containing nucleoside triphosphate hydrolases"/>
    <property type="match status" value="1"/>
</dbReference>
<evidence type="ECO:0000256" key="7">
    <source>
        <dbReference type="ARBA" id="ARBA00022741"/>
    </source>
</evidence>
<dbReference type="Pfam" id="PF02367">
    <property type="entry name" value="TsaE"/>
    <property type="match status" value="1"/>
</dbReference>
<dbReference type="Proteomes" id="UP001525379">
    <property type="component" value="Unassembled WGS sequence"/>
</dbReference>
<evidence type="ECO:0000256" key="9">
    <source>
        <dbReference type="ARBA" id="ARBA00022842"/>
    </source>
</evidence>
<dbReference type="InterPro" id="IPR003442">
    <property type="entry name" value="T6A_TsaE"/>
</dbReference>
<keyword evidence="6" id="KW-0479">Metal-binding</keyword>
<dbReference type="NCBIfam" id="TIGR00150">
    <property type="entry name" value="T6A_YjeE"/>
    <property type="match status" value="1"/>
</dbReference>
<evidence type="ECO:0000256" key="2">
    <source>
        <dbReference type="ARBA" id="ARBA00007599"/>
    </source>
</evidence>
<reference evidence="12 13" key="1">
    <citation type="submission" date="2022-04" db="EMBL/GenBank/DDBJ databases">
        <title>Human microbiome associated bacterial genomes.</title>
        <authorList>
            <person name="Sandstrom S."/>
            <person name="Salamzade R."/>
            <person name="Kalan L.R."/>
        </authorList>
    </citation>
    <scope>NUCLEOTIDE SEQUENCE [LARGE SCALE GENOMIC DNA]</scope>
    <source>
        <strain evidence="13">p3-SID1799</strain>
    </source>
</reference>
<dbReference type="PANTHER" id="PTHR33540:SF2">
    <property type="entry name" value="TRNA THREONYLCARBAMOYLADENOSINE BIOSYNTHESIS PROTEIN TSAE"/>
    <property type="match status" value="1"/>
</dbReference>
<evidence type="ECO:0000256" key="5">
    <source>
        <dbReference type="ARBA" id="ARBA00022694"/>
    </source>
</evidence>